<evidence type="ECO:0000313" key="1">
    <source>
        <dbReference type="EMBL" id="NME23088.1"/>
    </source>
</evidence>
<protein>
    <submittedName>
        <fullName evidence="1">Uncharacterized protein</fullName>
    </submittedName>
</protein>
<accession>A0AAW9ZMU8</accession>
<evidence type="ECO:0000313" key="2">
    <source>
        <dbReference type="Proteomes" id="UP000587270"/>
    </source>
</evidence>
<gene>
    <name evidence="1" type="ORF">HF865_10470</name>
</gene>
<dbReference type="RefSeq" id="WP_170090913.1">
    <property type="nucleotide sequence ID" value="NZ_JABAFN010000065.1"/>
</dbReference>
<sequence>MKKAFNLVIVDDQDFWNQRTDYIGTANSLDEAKTLLRDWVLFMFDYDEVIDFFKDGKPFSIEIWETEINSAIILPSDVERIEVSPKEVLNY</sequence>
<comment type="caution">
    <text evidence="1">The sequence shown here is derived from an EMBL/GenBank/DDBJ whole genome shotgun (WGS) entry which is preliminary data.</text>
</comment>
<dbReference type="AlphaFoldDB" id="A0AAW9ZMU8"/>
<name>A0AAW9ZMU8_LIMRT</name>
<proteinExistence type="predicted"/>
<organism evidence="1 2">
    <name type="scientific">Limosilactobacillus reuteri</name>
    <name type="common">Lactobacillus reuteri</name>
    <dbReference type="NCBI Taxonomy" id="1598"/>
    <lineage>
        <taxon>Bacteria</taxon>
        <taxon>Bacillati</taxon>
        <taxon>Bacillota</taxon>
        <taxon>Bacilli</taxon>
        <taxon>Lactobacillales</taxon>
        <taxon>Lactobacillaceae</taxon>
        <taxon>Limosilactobacillus</taxon>
    </lineage>
</organism>
<dbReference type="Proteomes" id="UP000587270">
    <property type="component" value="Unassembled WGS sequence"/>
</dbReference>
<dbReference type="EMBL" id="JABAFN010000065">
    <property type="protein sequence ID" value="NME23088.1"/>
    <property type="molecule type" value="Genomic_DNA"/>
</dbReference>
<reference evidence="1 2" key="1">
    <citation type="submission" date="2020-04" db="EMBL/GenBank/DDBJ databases">
        <authorList>
            <person name="Hitch T.C.A."/>
            <person name="Wylensek D."/>
            <person name="Clavel T."/>
        </authorList>
    </citation>
    <scope>NUCLEOTIDE SEQUENCE [LARGE SCALE GENOMIC DNA]</scope>
    <source>
        <strain evidence="1 2">WCA-386-APC-4I</strain>
    </source>
</reference>